<dbReference type="STRING" id="1385515.GCA_000423325_02124"/>
<dbReference type="PANTHER" id="PTHR36926:SF1">
    <property type="entry name" value="COLICIN V PRODUCTION PROTEIN"/>
    <property type="match status" value="1"/>
</dbReference>
<name>A0A0A0M6J2_9GAMM</name>
<comment type="subcellular location">
    <subcellularLocation>
        <location evidence="1">Membrane</location>
        <topology evidence="1">Multi-pass membrane protein</topology>
    </subcellularLocation>
</comment>
<dbReference type="eggNOG" id="COG1286">
    <property type="taxonomic scope" value="Bacteria"/>
</dbReference>
<dbReference type="Pfam" id="PF02674">
    <property type="entry name" value="Colicin_V"/>
    <property type="match status" value="1"/>
</dbReference>
<evidence type="ECO:0000256" key="1">
    <source>
        <dbReference type="ARBA" id="ARBA00004141"/>
    </source>
</evidence>
<sequence length="178" mass="18400">MDLVLLAIVAVSALFGAFRGLIGVLASLAAWILAGWAAFRFGGGVALLLAGDAQPGAAHLFGGYALAFIGVLLVVGTAGWLLRRLVHGIGLSAMDRFLGLLLGLVRGVLVACVLVLLLGLSELPREPAWQQSRLLPLFIPGAEWLAGLLPDWVAAELDLSGQRSGPALIAPLPVPQGT</sequence>
<proteinExistence type="predicted"/>
<evidence type="ECO:0000256" key="5">
    <source>
        <dbReference type="SAM" id="Phobius"/>
    </source>
</evidence>
<dbReference type="GO" id="GO:0016020">
    <property type="term" value="C:membrane"/>
    <property type="evidence" value="ECO:0007669"/>
    <property type="project" value="UniProtKB-SubCell"/>
</dbReference>
<feature type="transmembrane region" description="Helical" evidence="5">
    <location>
        <begin position="61"/>
        <end position="82"/>
    </location>
</feature>
<evidence type="ECO:0000313" key="7">
    <source>
        <dbReference type="Proteomes" id="UP000030003"/>
    </source>
</evidence>
<dbReference type="GO" id="GO:0009403">
    <property type="term" value="P:toxin biosynthetic process"/>
    <property type="evidence" value="ECO:0007669"/>
    <property type="project" value="InterPro"/>
</dbReference>
<evidence type="ECO:0000256" key="4">
    <source>
        <dbReference type="ARBA" id="ARBA00023136"/>
    </source>
</evidence>
<comment type="caution">
    <text evidence="6">The sequence shown here is derived from an EMBL/GenBank/DDBJ whole genome shotgun (WGS) entry which is preliminary data.</text>
</comment>
<gene>
    <name evidence="6" type="ORF">N791_14480</name>
</gene>
<dbReference type="PANTHER" id="PTHR36926">
    <property type="entry name" value="COLICIN V PRODUCTION PROTEIN"/>
    <property type="match status" value="1"/>
</dbReference>
<keyword evidence="2 5" id="KW-0812">Transmembrane</keyword>
<evidence type="ECO:0000256" key="3">
    <source>
        <dbReference type="ARBA" id="ARBA00022989"/>
    </source>
</evidence>
<organism evidence="6 7">
    <name type="scientific">Lysobacter defluvii IMMIB APB-9 = DSM 18482</name>
    <dbReference type="NCBI Taxonomy" id="1385515"/>
    <lineage>
        <taxon>Bacteria</taxon>
        <taxon>Pseudomonadati</taxon>
        <taxon>Pseudomonadota</taxon>
        <taxon>Gammaproteobacteria</taxon>
        <taxon>Lysobacterales</taxon>
        <taxon>Lysobacteraceae</taxon>
        <taxon>Novilysobacter</taxon>
    </lineage>
</organism>
<evidence type="ECO:0000256" key="2">
    <source>
        <dbReference type="ARBA" id="ARBA00022692"/>
    </source>
</evidence>
<keyword evidence="4 5" id="KW-0472">Membrane</keyword>
<feature type="transmembrane region" description="Helical" evidence="5">
    <location>
        <begin position="97"/>
        <end position="120"/>
    </location>
</feature>
<protein>
    <submittedName>
        <fullName evidence="6">Colicin V synthesis protein</fullName>
    </submittedName>
</protein>
<dbReference type="EMBL" id="AVBH01000056">
    <property type="protein sequence ID" value="KGO98700.1"/>
    <property type="molecule type" value="Genomic_DNA"/>
</dbReference>
<reference evidence="6 7" key="1">
    <citation type="submission" date="2013-08" db="EMBL/GenBank/DDBJ databases">
        <title>Genomic analysis of Lysobacter defluvii.</title>
        <authorList>
            <person name="Wang Q."/>
            <person name="Wang G."/>
        </authorList>
    </citation>
    <scope>NUCLEOTIDE SEQUENCE [LARGE SCALE GENOMIC DNA]</scope>
    <source>
        <strain evidence="6 7">IMMIB APB-9</strain>
    </source>
</reference>
<keyword evidence="3 5" id="KW-1133">Transmembrane helix</keyword>
<dbReference type="InterPro" id="IPR052719">
    <property type="entry name" value="CvpA-like"/>
</dbReference>
<dbReference type="AlphaFoldDB" id="A0A0A0M6J2"/>
<dbReference type="InterPro" id="IPR003825">
    <property type="entry name" value="Colicin-V_CvpA"/>
</dbReference>
<accession>A0A0A0M6J2</accession>
<dbReference type="Proteomes" id="UP000030003">
    <property type="component" value="Unassembled WGS sequence"/>
</dbReference>
<keyword evidence="7" id="KW-1185">Reference proteome</keyword>
<evidence type="ECO:0000313" key="6">
    <source>
        <dbReference type="EMBL" id="KGO98700.1"/>
    </source>
</evidence>
<feature type="transmembrane region" description="Helical" evidence="5">
    <location>
        <begin position="29"/>
        <end position="49"/>
    </location>
</feature>